<evidence type="ECO:0000313" key="9">
    <source>
        <dbReference type="Proteomes" id="UP001396334"/>
    </source>
</evidence>
<dbReference type="SUPFAM" id="SSF48264">
    <property type="entry name" value="Cytochrome P450"/>
    <property type="match status" value="1"/>
</dbReference>
<keyword evidence="6" id="KW-0408">Iron</keyword>
<keyword evidence="9" id="KW-1185">Reference proteome</keyword>
<dbReference type="PRINTS" id="PR00463">
    <property type="entry name" value="EP450I"/>
</dbReference>
<comment type="caution">
    <text evidence="8">The sequence shown here is derived from an EMBL/GenBank/DDBJ whole genome shotgun (WGS) entry which is preliminary data.</text>
</comment>
<keyword evidence="7" id="KW-0503">Monooxygenase</keyword>
<gene>
    <name evidence="8" type="ORF">V6N11_023355</name>
</gene>
<name>A0ABR2TM64_9ROSI</name>
<evidence type="ECO:0000256" key="7">
    <source>
        <dbReference type="ARBA" id="ARBA00023033"/>
    </source>
</evidence>
<evidence type="ECO:0008006" key="10">
    <source>
        <dbReference type="Google" id="ProtNLM"/>
    </source>
</evidence>
<comment type="similarity">
    <text evidence="2">Belongs to the cytochrome P450 family.</text>
</comment>
<evidence type="ECO:0000256" key="6">
    <source>
        <dbReference type="ARBA" id="ARBA00023004"/>
    </source>
</evidence>
<protein>
    <recommendedName>
        <fullName evidence="10">Cytochrome P450</fullName>
    </recommendedName>
</protein>
<evidence type="ECO:0000256" key="2">
    <source>
        <dbReference type="ARBA" id="ARBA00010617"/>
    </source>
</evidence>
<evidence type="ECO:0000256" key="5">
    <source>
        <dbReference type="ARBA" id="ARBA00023002"/>
    </source>
</evidence>
<keyword evidence="5" id="KW-0560">Oxidoreductase</keyword>
<dbReference type="Proteomes" id="UP001396334">
    <property type="component" value="Unassembled WGS sequence"/>
</dbReference>
<evidence type="ECO:0000256" key="4">
    <source>
        <dbReference type="ARBA" id="ARBA00022723"/>
    </source>
</evidence>
<organism evidence="8 9">
    <name type="scientific">Hibiscus sabdariffa</name>
    <name type="common">roselle</name>
    <dbReference type="NCBI Taxonomy" id="183260"/>
    <lineage>
        <taxon>Eukaryota</taxon>
        <taxon>Viridiplantae</taxon>
        <taxon>Streptophyta</taxon>
        <taxon>Embryophyta</taxon>
        <taxon>Tracheophyta</taxon>
        <taxon>Spermatophyta</taxon>
        <taxon>Magnoliopsida</taxon>
        <taxon>eudicotyledons</taxon>
        <taxon>Gunneridae</taxon>
        <taxon>Pentapetalae</taxon>
        <taxon>rosids</taxon>
        <taxon>malvids</taxon>
        <taxon>Malvales</taxon>
        <taxon>Malvaceae</taxon>
        <taxon>Malvoideae</taxon>
        <taxon>Hibiscus</taxon>
    </lineage>
</organism>
<evidence type="ECO:0000313" key="8">
    <source>
        <dbReference type="EMBL" id="KAK9038489.1"/>
    </source>
</evidence>
<dbReference type="InterPro" id="IPR001128">
    <property type="entry name" value="Cyt_P450"/>
</dbReference>
<dbReference type="Gene3D" id="1.10.630.10">
    <property type="entry name" value="Cytochrome P450"/>
    <property type="match status" value="1"/>
</dbReference>
<evidence type="ECO:0000256" key="3">
    <source>
        <dbReference type="ARBA" id="ARBA00022617"/>
    </source>
</evidence>
<reference evidence="8 9" key="1">
    <citation type="journal article" date="2024" name="G3 (Bethesda)">
        <title>Genome assembly of Hibiscus sabdariffa L. provides insights into metabolisms of medicinal natural products.</title>
        <authorList>
            <person name="Kim T."/>
        </authorList>
    </citation>
    <scope>NUCLEOTIDE SEQUENCE [LARGE SCALE GENOMIC DNA]</scope>
    <source>
        <strain evidence="8">TK-2024</strain>
        <tissue evidence="8">Old leaves</tissue>
    </source>
</reference>
<dbReference type="Pfam" id="PF00067">
    <property type="entry name" value="p450"/>
    <property type="match status" value="1"/>
</dbReference>
<sequence>MMPGLLLNVHRINDWCTEVLDRKKGTFVFEGPWFTKMTMLTCDPVNIHYILSSNFNNFPKGPGYKEIFEFLGDGIFNYDEDLWENQRTIAQGFIKNQLFHTHLLTTTRPKMENGFVPVIEHAAEQSLVVNLEDIFQSFTLNSICILVTDYDPRWLSLESPQALSSKTVEDAVPTSFIKLQKWLNIGQERKHKKAWAVLDDIIAKYICEKRNQVKEQNYEDGVDLLTSYITEEKSSGLKCDDKFLRDTILNIMIAGRDTTSSALTWFIWLVSRHPIVENKIMQELESKLPLEETKRRRIFKVDEVKDLVYLHAALCEAIRLYPPVPFNHKEALKPEV</sequence>
<dbReference type="InterPro" id="IPR036396">
    <property type="entry name" value="Cyt_P450_sf"/>
</dbReference>
<proteinExistence type="inferred from homology"/>
<keyword evidence="3" id="KW-0349">Heme</keyword>
<dbReference type="EMBL" id="JBBPBN010000005">
    <property type="protein sequence ID" value="KAK9038489.1"/>
    <property type="molecule type" value="Genomic_DNA"/>
</dbReference>
<keyword evidence="4" id="KW-0479">Metal-binding</keyword>
<evidence type="ECO:0000256" key="1">
    <source>
        <dbReference type="ARBA" id="ARBA00001971"/>
    </source>
</evidence>
<accession>A0ABR2TM64</accession>
<comment type="cofactor">
    <cofactor evidence="1">
        <name>heme</name>
        <dbReference type="ChEBI" id="CHEBI:30413"/>
    </cofactor>
</comment>
<dbReference type="InterPro" id="IPR002401">
    <property type="entry name" value="Cyt_P450_E_grp-I"/>
</dbReference>
<dbReference type="PANTHER" id="PTHR24296">
    <property type="entry name" value="CYTOCHROME P450"/>
    <property type="match status" value="1"/>
</dbReference>